<dbReference type="GO" id="GO:0005911">
    <property type="term" value="C:cell-cell junction"/>
    <property type="evidence" value="ECO:0007669"/>
    <property type="project" value="TreeGrafter"/>
</dbReference>
<dbReference type="Pfam" id="PF13927">
    <property type="entry name" value="Ig_3"/>
    <property type="match status" value="1"/>
</dbReference>
<accession>A0AA85EMS3</accession>
<feature type="disulfide bond" evidence="6">
    <location>
        <begin position="695"/>
        <end position="710"/>
    </location>
</feature>
<feature type="domain" description="Ig-like" evidence="8">
    <location>
        <begin position="253"/>
        <end position="324"/>
    </location>
</feature>
<dbReference type="PROSITE" id="PS50835">
    <property type="entry name" value="IG_LIKE"/>
    <property type="match status" value="6"/>
</dbReference>
<dbReference type="Gene3D" id="2.60.40.10">
    <property type="entry name" value="Immunoglobulins"/>
    <property type="match status" value="5"/>
</dbReference>
<dbReference type="SMART" id="SM00192">
    <property type="entry name" value="LDLa"/>
    <property type="match status" value="3"/>
</dbReference>
<feature type="domain" description="Ig-like" evidence="8">
    <location>
        <begin position="429"/>
        <end position="525"/>
    </location>
</feature>
<dbReference type="InterPro" id="IPR023415">
    <property type="entry name" value="LDLR_class-A_CS"/>
</dbReference>
<feature type="domain" description="Ig-like" evidence="8">
    <location>
        <begin position="146"/>
        <end position="232"/>
    </location>
</feature>
<feature type="domain" description="Ig-like" evidence="8">
    <location>
        <begin position="755"/>
        <end position="850"/>
    </location>
</feature>
<dbReference type="InterPro" id="IPR036055">
    <property type="entry name" value="LDL_receptor-like_sf"/>
</dbReference>
<keyword evidence="3 6" id="KW-1015">Disulfide bond</keyword>
<feature type="disulfide bond" evidence="6">
    <location>
        <begin position="630"/>
        <end position="642"/>
    </location>
</feature>
<dbReference type="PANTHER" id="PTHR11640:SF31">
    <property type="entry name" value="IRREGULAR CHIASM C-ROUGHEST PROTEIN-RELATED"/>
    <property type="match status" value="1"/>
</dbReference>
<keyword evidence="4" id="KW-0325">Glycoprotein</keyword>
<evidence type="ECO:0000313" key="9">
    <source>
        <dbReference type="Proteomes" id="UP000050792"/>
    </source>
</evidence>
<dbReference type="GO" id="GO:0098609">
    <property type="term" value="P:cell-cell adhesion"/>
    <property type="evidence" value="ECO:0007669"/>
    <property type="project" value="TreeGrafter"/>
</dbReference>
<organism evidence="9 10">
    <name type="scientific">Schistosoma rodhaini</name>
    <dbReference type="NCBI Taxonomy" id="6188"/>
    <lineage>
        <taxon>Eukaryota</taxon>
        <taxon>Metazoa</taxon>
        <taxon>Spiralia</taxon>
        <taxon>Lophotrochozoa</taxon>
        <taxon>Platyhelminthes</taxon>
        <taxon>Trematoda</taxon>
        <taxon>Digenea</taxon>
        <taxon>Strigeidida</taxon>
        <taxon>Schistosomatoidea</taxon>
        <taxon>Schistosomatidae</taxon>
        <taxon>Schistosoma</taxon>
    </lineage>
</organism>
<feature type="disulfide bond" evidence="6">
    <location>
        <begin position="738"/>
        <end position="753"/>
    </location>
</feature>
<dbReference type="SMART" id="SM00408">
    <property type="entry name" value="IGc2"/>
    <property type="match status" value="5"/>
</dbReference>
<feature type="disulfide bond" evidence="6">
    <location>
        <begin position="637"/>
        <end position="655"/>
    </location>
</feature>
<feature type="chain" id="PRO_5041693329" description="Ig-like domain-containing protein" evidence="7">
    <location>
        <begin position="21"/>
        <end position="859"/>
    </location>
</feature>
<dbReference type="SUPFAM" id="SSF48726">
    <property type="entry name" value="Immunoglobulin"/>
    <property type="match status" value="5"/>
</dbReference>
<dbReference type="InterPro" id="IPR013783">
    <property type="entry name" value="Ig-like_fold"/>
</dbReference>
<dbReference type="InterPro" id="IPR007110">
    <property type="entry name" value="Ig-like_dom"/>
</dbReference>
<dbReference type="PROSITE" id="PS51257">
    <property type="entry name" value="PROKAR_LIPOPROTEIN"/>
    <property type="match status" value="1"/>
</dbReference>
<dbReference type="InterPro" id="IPR051275">
    <property type="entry name" value="Cell_adhesion_signaling"/>
</dbReference>
<protein>
    <recommendedName>
        <fullName evidence="8">Ig-like domain-containing protein</fullName>
    </recommendedName>
</protein>
<evidence type="ECO:0000256" key="5">
    <source>
        <dbReference type="ARBA" id="ARBA00023319"/>
    </source>
</evidence>
<comment type="caution">
    <text evidence="6">Lacks conserved residue(s) required for the propagation of feature annotation.</text>
</comment>
<dbReference type="GO" id="GO:0005886">
    <property type="term" value="C:plasma membrane"/>
    <property type="evidence" value="ECO:0007669"/>
    <property type="project" value="TreeGrafter"/>
</dbReference>
<dbReference type="InterPro" id="IPR003599">
    <property type="entry name" value="Ig_sub"/>
</dbReference>
<dbReference type="Proteomes" id="UP000050792">
    <property type="component" value="Unassembled WGS sequence"/>
</dbReference>
<feature type="domain" description="Ig-like" evidence="8">
    <location>
        <begin position="338"/>
        <end position="414"/>
    </location>
</feature>
<dbReference type="GO" id="GO:0050839">
    <property type="term" value="F:cell adhesion molecule binding"/>
    <property type="evidence" value="ECO:0007669"/>
    <property type="project" value="TreeGrafter"/>
</dbReference>
<evidence type="ECO:0000256" key="6">
    <source>
        <dbReference type="PROSITE-ProRule" id="PRU00124"/>
    </source>
</evidence>
<dbReference type="PROSITE" id="PS01209">
    <property type="entry name" value="LDLRA_1"/>
    <property type="match status" value="1"/>
</dbReference>
<evidence type="ECO:0000256" key="7">
    <source>
        <dbReference type="SAM" id="SignalP"/>
    </source>
</evidence>
<reference evidence="10" key="2">
    <citation type="submission" date="2023-11" db="UniProtKB">
        <authorList>
            <consortium name="WormBaseParasite"/>
        </authorList>
    </citation>
    <scope>IDENTIFICATION</scope>
</reference>
<evidence type="ECO:0000259" key="8">
    <source>
        <dbReference type="PROSITE" id="PS50835"/>
    </source>
</evidence>
<dbReference type="InterPro" id="IPR036179">
    <property type="entry name" value="Ig-like_dom_sf"/>
</dbReference>
<evidence type="ECO:0000256" key="3">
    <source>
        <dbReference type="ARBA" id="ARBA00023157"/>
    </source>
</evidence>
<evidence type="ECO:0000256" key="4">
    <source>
        <dbReference type="ARBA" id="ARBA00023180"/>
    </source>
</evidence>
<name>A0AA85EMS3_9TREM</name>
<keyword evidence="5" id="KW-0393">Immunoglobulin domain</keyword>
<feature type="signal peptide" evidence="7">
    <location>
        <begin position="1"/>
        <end position="20"/>
    </location>
</feature>
<dbReference type="WBParaSite" id="SRDH1_15410.4">
    <property type="protein sequence ID" value="SRDH1_15410.4"/>
    <property type="gene ID" value="SRDH1_15410"/>
</dbReference>
<dbReference type="CDD" id="cd00112">
    <property type="entry name" value="LDLa"/>
    <property type="match status" value="3"/>
</dbReference>
<evidence type="ECO:0000313" key="10">
    <source>
        <dbReference type="WBParaSite" id="SRDH1_15410.4"/>
    </source>
</evidence>
<dbReference type="PRINTS" id="PR00261">
    <property type="entry name" value="LDLRECEPTOR"/>
</dbReference>
<reference evidence="9" key="1">
    <citation type="submission" date="2022-06" db="EMBL/GenBank/DDBJ databases">
        <authorList>
            <person name="Berger JAMES D."/>
            <person name="Berger JAMES D."/>
        </authorList>
    </citation>
    <scope>NUCLEOTIDE SEQUENCE [LARGE SCALE GENOMIC DNA]</scope>
</reference>
<evidence type="ECO:0000256" key="2">
    <source>
        <dbReference type="ARBA" id="ARBA00023136"/>
    </source>
</evidence>
<evidence type="ECO:0000256" key="1">
    <source>
        <dbReference type="ARBA" id="ARBA00004479"/>
    </source>
</evidence>
<sequence>MTSFIKLFILQTILFIIVSCQNGRQTYHGNNYLRYHGIIQPTQPSQVRRWIVLLGRKVVLNCSVNLPPEVNPRQVQYRWEHPEGNILGYSKLYVIPNVTMNDAGVYTCHSSAYVGFGGEQWVDQHRLYLEVQDDISMAGGDRNSEPTIVLNPGDPGPLDVNFGELLYSRCSVLDSNQYSYRWIQRAPDGTIKEISSDARLYITNFGPEHLQYPIRCEVTRLSDDETFEKVLNLRLAMQHIVNIRPITGDVIIGRPYEMVCEVEPPPEEPISFVWYHNAKVVHREASLRLTSLSYRDIGMYICRAEWTPRYSRTAISANATAELSLALTRETKIEMSPPPGSVMVSLPGETRELHCEFPVSNPRDVRWYFENQLLENHPTINATGKVYRIDRLRVSIVTIRGIEQDHGGTYECRIGRDIKQTHLVVRAEEGLEINPKSDTVDEGEAVEFHCRVHGMNGNINRQLEWYYRPFYSSTRVRLDVDTPDGFMRHDDLVAQHTSFISKARARVADQGEYICRLPSQNEEIVGKLFVRAVRSYVLTITPQRLTVRPYQPVEFECFAASEDGQPASFTPRFQVRDSRISFETTRVSQNRVRFVLQRGLGPDQNGTVVECLSDEPSRPASAIITVEDICPDGSRRCRSGQCLPAGRFCDGARDCDDGSDEDPKMCNICDPLSRKCEYYQGREPIKSTFMVHWTCDGESDCGNGFDESNCEARASERCQDRMFNCKRDGRQIPMAFVCDKDRDCSDGEDELTCAPPMIAEPRTTRYSVRRGDTVVLVCEVTGNPVPYVIWRFNWGCLPDEPSRFRISNVPRNCDSPMPTVVSTLTISNVRPGDDGIYNCEGLSGATRALSNDLVVMIGG</sequence>
<dbReference type="InterPro" id="IPR003598">
    <property type="entry name" value="Ig_sub2"/>
</dbReference>
<dbReference type="AlphaFoldDB" id="A0AA85EMS3"/>
<dbReference type="Gene3D" id="4.10.400.10">
    <property type="entry name" value="Low-density Lipoprotein Receptor"/>
    <property type="match status" value="3"/>
</dbReference>
<dbReference type="PROSITE" id="PS50068">
    <property type="entry name" value="LDLRA_2"/>
    <property type="match status" value="3"/>
</dbReference>
<keyword evidence="7" id="KW-0732">Signal</keyword>
<comment type="subcellular location">
    <subcellularLocation>
        <location evidence="1">Membrane</location>
        <topology evidence="1">Single-pass type I membrane protein</topology>
    </subcellularLocation>
</comment>
<dbReference type="Pfam" id="PF00057">
    <property type="entry name" value="Ldl_recept_a"/>
    <property type="match status" value="2"/>
</dbReference>
<dbReference type="SUPFAM" id="SSF57424">
    <property type="entry name" value="LDL receptor-like module"/>
    <property type="match status" value="2"/>
</dbReference>
<keyword evidence="2" id="KW-0472">Membrane</keyword>
<dbReference type="SMART" id="SM00409">
    <property type="entry name" value="IG"/>
    <property type="match status" value="5"/>
</dbReference>
<dbReference type="InterPro" id="IPR002172">
    <property type="entry name" value="LDrepeatLR_classA_rpt"/>
</dbReference>
<keyword evidence="9" id="KW-1185">Reference proteome</keyword>
<feature type="domain" description="Ig-like" evidence="8">
    <location>
        <begin position="41"/>
        <end position="108"/>
    </location>
</feature>
<proteinExistence type="predicted"/>
<dbReference type="PANTHER" id="PTHR11640">
    <property type="entry name" value="NEPHRIN"/>
    <property type="match status" value="1"/>
</dbReference>